<dbReference type="Proteomes" id="UP001165367">
    <property type="component" value="Unassembled WGS sequence"/>
</dbReference>
<comment type="caution">
    <text evidence="1">The sequence shown here is derived from an EMBL/GenBank/DDBJ whole genome shotgun (WGS) entry which is preliminary data.</text>
</comment>
<evidence type="ECO:0008006" key="3">
    <source>
        <dbReference type="Google" id="ProtNLM"/>
    </source>
</evidence>
<accession>A0ABS9KRE2</accession>
<keyword evidence="2" id="KW-1185">Reference proteome</keyword>
<evidence type="ECO:0000313" key="1">
    <source>
        <dbReference type="EMBL" id="MCG2614881.1"/>
    </source>
</evidence>
<name>A0ABS9KRE2_9BACT</name>
<gene>
    <name evidence="1" type="ORF">LZZ85_11335</name>
</gene>
<evidence type="ECO:0000313" key="2">
    <source>
        <dbReference type="Proteomes" id="UP001165367"/>
    </source>
</evidence>
<dbReference type="EMBL" id="JAKLTR010000006">
    <property type="protein sequence ID" value="MCG2614881.1"/>
    <property type="molecule type" value="Genomic_DNA"/>
</dbReference>
<protein>
    <recommendedName>
        <fullName evidence="3">Chromosomal replication initiator DnaA C-terminal domain-containing protein</fullName>
    </recommendedName>
</protein>
<reference evidence="1" key="1">
    <citation type="submission" date="2022-01" db="EMBL/GenBank/DDBJ databases">
        <authorList>
            <person name="Jo J.-H."/>
            <person name="Im W.-T."/>
        </authorList>
    </citation>
    <scope>NUCLEOTIDE SEQUENCE</scope>
    <source>
        <strain evidence="1">NA20</strain>
    </source>
</reference>
<dbReference type="RefSeq" id="WP_237871706.1">
    <property type="nucleotide sequence ID" value="NZ_JAKLTR010000006.1"/>
</dbReference>
<proteinExistence type="predicted"/>
<sequence>MKIKTKEEAFAKLKELRQIAKDAHSEISYINSIIEKKGWEDDVKMKRDRRNAEMYRLWKAGKKFVELAAMFEVSVTTASNVCSRLERRS</sequence>
<organism evidence="1 2">
    <name type="scientific">Terrimonas ginsenosidimutans</name>
    <dbReference type="NCBI Taxonomy" id="2908004"/>
    <lineage>
        <taxon>Bacteria</taxon>
        <taxon>Pseudomonadati</taxon>
        <taxon>Bacteroidota</taxon>
        <taxon>Chitinophagia</taxon>
        <taxon>Chitinophagales</taxon>
        <taxon>Chitinophagaceae</taxon>
        <taxon>Terrimonas</taxon>
    </lineage>
</organism>